<feature type="compositionally biased region" description="Acidic residues" evidence="1">
    <location>
        <begin position="1"/>
        <end position="28"/>
    </location>
</feature>
<protein>
    <submittedName>
        <fullName evidence="2">Uncharacterized protein</fullName>
    </submittedName>
</protein>
<accession>A0A9N9YL95</accession>
<proteinExistence type="predicted"/>
<keyword evidence="3" id="KW-1185">Reference proteome</keyword>
<dbReference type="AlphaFoldDB" id="A0A9N9YL95"/>
<comment type="caution">
    <text evidence="2">The sequence shown here is derived from an EMBL/GenBank/DDBJ whole genome shotgun (WGS) entry which is preliminary data.</text>
</comment>
<dbReference type="EMBL" id="CABFNQ020000682">
    <property type="protein sequence ID" value="CAH0022751.1"/>
    <property type="molecule type" value="Genomic_DNA"/>
</dbReference>
<gene>
    <name evidence="2" type="ORF">CRHIZ90672A_00012872</name>
</gene>
<evidence type="ECO:0000256" key="1">
    <source>
        <dbReference type="SAM" id="MobiDB-lite"/>
    </source>
</evidence>
<dbReference type="OrthoDB" id="5150014at2759"/>
<sequence length="292" mass="33006">MANEDFDESPMLDVIDESPMSDDLDESPMSDVSDKSPVPDGFGESPATTFLEEPSEQDSSDESDKSDDGYDLYAVPEEFDDFSVEDFFDEFPTPSLEFAFRGKIVQFQWDGIRANLKQPNQDKATALALMRIAGDLALTHSGTLGPWAIKNKPLEPLLDFFRFMEGQKPDIFYETALFMTSFLMMSILERKAKCVSSLGTEWSSAQAYDDFWQAYFLSGGYSRVAPSFIKFDQQGGIFLGEDETTVWSGAERPGAFVLFDRHWVFDGDAAQQGKLRVRRYFDVEGADIYKDY</sequence>
<organism evidence="2 3">
    <name type="scientific">Clonostachys rhizophaga</name>
    <dbReference type="NCBI Taxonomy" id="160324"/>
    <lineage>
        <taxon>Eukaryota</taxon>
        <taxon>Fungi</taxon>
        <taxon>Dikarya</taxon>
        <taxon>Ascomycota</taxon>
        <taxon>Pezizomycotina</taxon>
        <taxon>Sordariomycetes</taxon>
        <taxon>Hypocreomycetidae</taxon>
        <taxon>Hypocreales</taxon>
        <taxon>Bionectriaceae</taxon>
        <taxon>Clonostachys</taxon>
    </lineage>
</organism>
<evidence type="ECO:0000313" key="2">
    <source>
        <dbReference type="EMBL" id="CAH0022751.1"/>
    </source>
</evidence>
<dbReference type="Proteomes" id="UP000696573">
    <property type="component" value="Unassembled WGS sequence"/>
</dbReference>
<feature type="region of interest" description="Disordered" evidence="1">
    <location>
        <begin position="1"/>
        <end position="70"/>
    </location>
</feature>
<reference evidence="2" key="1">
    <citation type="submission" date="2021-10" db="EMBL/GenBank/DDBJ databases">
        <authorList>
            <person name="Piombo E."/>
        </authorList>
    </citation>
    <scope>NUCLEOTIDE SEQUENCE</scope>
</reference>
<name>A0A9N9YL95_9HYPO</name>
<evidence type="ECO:0000313" key="3">
    <source>
        <dbReference type="Proteomes" id="UP000696573"/>
    </source>
</evidence>